<protein>
    <submittedName>
        <fullName evidence="1">Uncharacterized protein</fullName>
    </submittedName>
</protein>
<reference evidence="1 2" key="1">
    <citation type="submission" date="2023-01" db="EMBL/GenBank/DDBJ databases">
        <authorList>
            <person name="Whitehead M."/>
        </authorList>
    </citation>
    <scope>NUCLEOTIDE SEQUENCE [LARGE SCALE GENOMIC DNA]</scope>
</reference>
<organism evidence="1 2">
    <name type="scientific">Macrosiphum euphorbiae</name>
    <name type="common">potato aphid</name>
    <dbReference type="NCBI Taxonomy" id="13131"/>
    <lineage>
        <taxon>Eukaryota</taxon>
        <taxon>Metazoa</taxon>
        <taxon>Ecdysozoa</taxon>
        <taxon>Arthropoda</taxon>
        <taxon>Hexapoda</taxon>
        <taxon>Insecta</taxon>
        <taxon>Pterygota</taxon>
        <taxon>Neoptera</taxon>
        <taxon>Paraneoptera</taxon>
        <taxon>Hemiptera</taxon>
        <taxon>Sternorrhyncha</taxon>
        <taxon>Aphidomorpha</taxon>
        <taxon>Aphidoidea</taxon>
        <taxon>Aphididae</taxon>
        <taxon>Macrosiphini</taxon>
        <taxon>Macrosiphum</taxon>
    </lineage>
</organism>
<gene>
    <name evidence="1" type="ORF">MEUPH1_LOCUS9772</name>
</gene>
<evidence type="ECO:0000313" key="2">
    <source>
        <dbReference type="Proteomes" id="UP001160148"/>
    </source>
</evidence>
<accession>A0AAV0WD05</accession>
<name>A0AAV0WD05_9HEMI</name>
<keyword evidence="2" id="KW-1185">Reference proteome</keyword>
<comment type="caution">
    <text evidence="1">The sequence shown here is derived from an EMBL/GenBank/DDBJ whole genome shotgun (WGS) entry which is preliminary data.</text>
</comment>
<dbReference type="EMBL" id="CARXXK010000002">
    <property type="protein sequence ID" value="CAI6353677.1"/>
    <property type="molecule type" value="Genomic_DNA"/>
</dbReference>
<evidence type="ECO:0000313" key="1">
    <source>
        <dbReference type="EMBL" id="CAI6353677.1"/>
    </source>
</evidence>
<sequence>MRYFSPISCDGFTINSLNEADNEFENYLFSSDSDFDEDFDTNDQLKISGSFDMFEDKDCILKPLAKWAVTHNITLISLSSLLKVLKVINVLKISQLMLELC</sequence>
<proteinExistence type="predicted"/>
<dbReference type="Proteomes" id="UP001160148">
    <property type="component" value="Unassembled WGS sequence"/>
</dbReference>
<dbReference type="AlphaFoldDB" id="A0AAV0WD05"/>